<dbReference type="InterPro" id="IPR050765">
    <property type="entry name" value="Riboflavin_Biosynth_HTPR"/>
</dbReference>
<dbReference type="Gene3D" id="3.40.430.10">
    <property type="entry name" value="Dihydrofolate Reductase, subunit A"/>
    <property type="match status" value="1"/>
</dbReference>
<evidence type="ECO:0000313" key="2">
    <source>
        <dbReference type="EMBL" id="OJG15245.1"/>
    </source>
</evidence>
<dbReference type="RefSeq" id="WP_071864835.1">
    <property type="nucleotide sequence ID" value="NZ_JBHLVQ010000022.1"/>
</dbReference>
<reference evidence="2 3" key="1">
    <citation type="submission" date="2014-12" db="EMBL/GenBank/DDBJ databases">
        <title>Draft genome sequences of 29 type strains of Enterococci.</title>
        <authorList>
            <person name="Zhong Z."/>
            <person name="Sun Z."/>
            <person name="Liu W."/>
            <person name="Zhang W."/>
            <person name="Zhang H."/>
        </authorList>
    </citation>
    <scope>NUCLEOTIDE SEQUENCE [LARGE SCALE GENOMIC DNA]</scope>
    <source>
        <strain evidence="2 3">DSM 21207</strain>
    </source>
</reference>
<dbReference type="InterPro" id="IPR024072">
    <property type="entry name" value="DHFR-like_dom_sf"/>
</dbReference>
<comment type="caution">
    <text evidence="2">The sequence shown here is derived from an EMBL/GenBank/DDBJ whole genome shotgun (WGS) entry which is preliminary data.</text>
</comment>
<dbReference type="GO" id="GO:0008703">
    <property type="term" value="F:5-amino-6-(5-phosphoribosylamino)uracil reductase activity"/>
    <property type="evidence" value="ECO:0007669"/>
    <property type="project" value="InterPro"/>
</dbReference>
<sequence>MGKVVFYGAISLDGYLADDNDNLQWLFDTDLAGISTYKDFEEKVAAVVMGRVTYDEVIGLLKGEPLYPQKQKIIFSRTRTDEIQEGYFTPQDPIKVIGDLKKQVKGYIWIVGGGKLLTHLMEANLLDEYWIQIAPVLLGSGKRLFPKGDYQQRLTFVDSTTMGEMVELHYRKKNGIKKV</sequence>
<dbReference type="Proteomes" id="UP000182835">
    <property type="component" value="Unassembled WGS sequence"/>
</dbReference>
<dbReference type="EMBL" id="JXKG01000009">
    <property type="protein sequence ID" value="OJG15245.1"/>
    <property type="molecule type" value="Genomic_DNA"/>
</dbReference>
<proteinExistence type="predicted"/>
<dbReference type="OrthoDB" id="195113at2"/>
<organism evidence="2 3">
    <name type="scientific">Enterococcus canintestini</name>
    <dbReference type="NCBI Taxonomy" id="317010"/>
    <lineage>
        <taxon>Bacteria</taxon>
        <taxon>Bacillati</taxon>
        <taxon>Bacillota</taxon>
        <taxon>Bacilli</taxon>
        <taxon>Lactobacillales</taxon>
        <taxon>Enterococcaceae</taxon>
        <taxon>Enterococcus</taxon>
    </lineage>
</organism>
<evidence type="ECO:0000313" key="3">
    <source>
        <dbReference type="Proteomes" id="UP000182835"/>
    </source>
</evidence>
<dbReference type="GO" id="GO:0009231">
    <property type="term" value="P:riboflavin biosynthetic process"/>
    <property type="evidence" value="ECO:0007669"/>
    <property type="project" value="InterPro"/>
</dbReference>
<dbReference type="PANTHER" id="PTHR38011:SF11">
    <property type="entry name" value="2,5-DIAMINO-6-RIBOSYLAMINO-4(3H)-PYRIMIDINONE 5'-PHOSPHATE REDUCTASE"/>
    <property type="match status" value="1"/>
</dbReference>
<feature type="domain" description="Bacterial bifunctional deaminase-reductase C-terminal" evidence="1">
    <location>
        <begin position="4"/>
        <end position="166"/>
    </location>
</feature>
<accession>A0A1L8R6B1</accession>
<dbReference type="SUPFAM" id="SSF53597">
    <property type="entry name" value="Dihydrofolate reductase-like"/>
    <property type="match status" value="1"/>
</dbReference>
<dbReference type="AlphaFoldDB" id="A0A1L8R6B1"/>
<name>A0A1L8R6B1_9ENTE</name>
<dbReference type="PANTHER" id="PTHR38011">
    <property type="entry name" value="DIHYDROFOLATE REDUCTASE FAMILY PROTEIN (AFU_ORTHOLOGUE AFUA_8G06820)"/>
    <property type="match status" value="1"/>
</dbReference>
<dbReference type="STRING" id="317010.RU96_GL002504"/>
<dbReference type="InterPro" id="IPR002734">
    <property type="entry name" value="RibDG_C"/>
</dbReference>
<gene>
    <name evidence="2" type="ORF">RU96_GL002504</name>
</gene>
<evidence type="ECO:0000259" key="1">
    <source>
        <dbReference type="Pfam" id="PF01872"/>
    </source>
</evidence>
<dbReference type="Pfam" id="PF01872">
    <property type="entry name" value="RibD_C"/>
    <property type="match status" value="1"/>
</dbReference>
<protein>
    <recommendedName>
        <fullName evidence="1">Bacterial bifunctional deaminase-reductase C-terminal domain-containing protein</fullName>
    </recommendedName>
</protein>